<evidence type="ECO:0000313" key="1">
    <source>
        <dbReference type="EMBL" id="CAN73413.1"/>
    </source>
</evidence>
<proteinExistence type="predicted"/>
<dbReference type="EMBL" id="AM426746">
    <property type="protein sequence ID" value="CAN73413.1"/>
    <property type="molecule type" value="Genomic_DNA"/>
</dbReference>
<dbReference type="AlphaFoldDB" id="A5AHA4"/>
<name>A5AHA4_VITVI</name>
<reference evidence="1" key="1">
    <citation type="journal article" date="2007" name="PLoS ONE">
        <title>The first genome sequence of an elite grapevine cultivar (Pinot noir Vitis vinifera L.): coping with a highly heterozygous genome.</title>
        <authorList>
            <person name="Velasco R."/>
            <person name="Zharkikh A."/>
            <person name="Troggio M."/>
            <person name="Cartwright D.A."/>
            <person name="Cestaro A."/>
            <person name="Pruss D."/>
            <person name="Pindo M."/>
            <person name="FitzGerald L.M."/>
            <person name="Vezzulli S."/>
            <person name="Reid J."/>
            <person name="Malacarne G."/>
            <person name="Iliev D."/>
            <person name="Coppola G."/>
            <person name="Wardell B."/>
            <person name="Micheletti D."/>
            <person name="Macalma T."/>
            <person name="Facci M."/>
            <person name="Mitchell J.T."/>
            <person name="Perazzolli M."/>
            <person name="Eldredge G."/>
            <person name="Gatto P."/>
            <person name="Oyzerski R."/>
            <person name="Moretto M."/>
            <person name="Gutin N."/>
            <person name="Stefanini M."/>
            <person name="Chen Y."/>
            <person name="Segala C."/>
            <person name="Davenport C."/>
            <person name="Dematte L."/>
            <person name="Mraz A."/>
            <person name="Battilana J."/>
            <person name="Stormo K."/>
            <person name="Costa F."/>
            <person name="Tao Q."/>
            <person name="Si-Ammour A."/>
            <person name="Harkins T."/>
            <person name="Lackey A."/>
            <person name="Perbost C."/>
            <person name="Taillon B."/>
            <person name="Stella A."/>
            <person name="Solovyev V."/>
            <person name="Fawcett J.A."/>
            <person name="Sterck L."/>
            <person name="Vandepoele K."/>
            <person name="Grando S.M."/>
            <person name="Toppo S."/>
            <person name="Moser C."/>
            <person name="Lanchbury J."/>
            <person name="Bogden R."/>
            <person name="Skolnick M."/>
            <person name="Sgaramella V."/>
            <person name="Bhatnagar S.K."/>
            <person name="Fontana P."/>
            <person name="Gutin A."/>
            <person name="Van de Peer Y."/>
            <person name="Salamini F."/>
            <person name="Viola R."/>
        </authorList>
    </citation>
    <scope>NUCLEOTIDE SEQUENCE</scope>
</reference>
<organism evidence="1">
    <name type="scientific">Vitis vinifera</name>
    <name type="common">Grape</name>
    <dbReference type="NCBI Taxonomy" id="29760"/>
    <lineage>
        <taxon>Eukaryota</taxon>
        <taxon>Viridiplantae</taxon>
        <taxon>Streptophyta</taxon>
        <taxon>Embryophyta</taxon>
        <taxon>Tracheophyta</taxon>
        <taxon>Spermatophyta</taxon>
        <taxon>Magnoliopsida</taxon>
        <taxon>eudicotyledons</taxon>
        <taxon>Gunneridae</taxon>
        <taxon>Pentapetalae</taxon>
        <taxon>rosids</taxon>
        <taxon>Vitales</taxon>
        <taxon>Vitaceae</taxon>
        <taxon>Viteae</taxon>
        <taxon>Vitis</taxon>
    </lineage>
</organism>
<gene>
    <name evidence="1" type="ORF">VITISV_024378</name>
</gene>
<protein>
    <submittedName>
        <fullName evidence="1">Uncharacterized protein</fullName>
    </submittedName>
</protein>
<accession>A5AHA4</accession>
<sequence length="232" mass="24187">MDKSEYKGFKMNLFNVVSNGLTVTNFMEIESLLTISIRAQARRNHSGSNRHRLHGLEHHTVILSGFSPNGEPKLTSVAIHGPNGDGVEGTGAEVGAVALEGDAHEAAAHFFDELVGGDRKFKEERGLGVEAVVLDAEPDVAAAVSEDGADDHCLGGASGGLVGVVVLDVVSERGAEAFLGRGNGGGGRYGGGGGEAREYASTESVDLGHGFLMGVEEKKGMKEEKEEENGVD</sequence>